<dbReference type="SUPFAM" id="SSF46785">
    <property type="entry name" value="Winged helix' DNA-binding domain"/>
    <property type="match status" value="1"/>
</dbReference>
<dbReference type="GO" id="GO:0003677">
    <property type="term" value="F:DNA binding"/>
    <property type="evidence" value="ECO:0007669"/>
    <property type="project" value="UniProtKB-KW"/>
</dbReference>
<dbReference type="Pfam" id="PF12802">
    <property type="entry name" value="MarR_2"/>
    <property type="match status" value="1"/>
</dbReference>
<evidence type="ECO:0000259" key="4">
    <source>
        <dbReference type="PROSITE" id="PS50995"/>
    </source>
</evidence>
<evidence type="ECO:0000256" key="3">
    <source>
        <dbReference type="ARBA" id="ARBA00023163"/>
    </source>
</evidence>
<dbReference type="RefSeq" id="WP_245766424.1">
    <property type="nucleotide sequence ID" value="NZ_FOMW01000015.1"/>
</dbReference>
<dbReference type="PANTHER" id="PTHR42756:SF1">
    <property type="entry name" value="TRANSCRIPTIONAL REPRESSOR OF EMRAB OPERON"/>
    <property type="match status" value="1"/>
</dbReference>
<keyword evidence="1" id="KW-0805">Transcription regulation</keyword>
<keyword evidence="2 5" id="KW-0238">DNA-binding</keyword>
<dbReference type="InterPro" id="IPR036390">
    <property type="entry name" value="WH_DNA-bd_sf"/>
</dbReference>
<sequence>MVDENMLEDIASEQESYQDERIARLIRLAARSFNRSLQMRLTTEGMTFGQWIFLRILWEHDGLSQRALSEKAHLTEPTTHTALSRMEDLGLIERRKVGSNKRRQHAFLTRKGRELRDRLEPLAIETNDLALAGLSNEEVRVLRHALDVVIRNLEQDEVESASRGVRVPSTRSLQQI</sequence>
<organism evidence="5 6">
    <name type="scientific">Sulfitobacter brevis</name>
    <dbReference type="NCBI Taxonomy" id="74348"/>
    <lineage>
        <taxon>Bacteria</taxon>
        <taxon>Pseudomonadati</taxon>
        <taxon>Pseudomonadota</taxon>
        <taxon>Alphaproteobacteria</taxon>
        <taxon>Rhodobacterales</taxon>
        <taxon>Roseobacteraceae</taxon>
        <taxon>Sulfitobacter</taxon>
    </lineage>
</organism>
<name>A0A1I2FAX3_9RHOB</name>
<keyword evidence="3" id="KW-0804">Transcription</keyword>
<dbReference type="PROSITE" id="PS50995">
    <property type="entry name" value="HTH_MARR_2"/>
    <property type="match status" value="1"/>
</dbReference>
<protein>
    <submittedName>
        <fullName evidence="5">DNA-binding transcriptional regulator, MarR family</fullName>
    </submittedName>
</protein>
<dbReference type="Gene3D" id="1.10.10.10">
    <property type="entry name" value="Winged helix-like DNA-binding domain superfamily/Winged helix DNA-binding domain"/>
    <property type="match status" value="1"/>
</dbReference>
<reference evidence="5 6" key="1">
    <citation type="submission" date="2016-10" db="EMBL/GenBank/DDBJ databases">
        <authorList>
            <person name="de Groot N.N."/>
        </authorList>
    </citation>
    <scope>NUCLEOTIDE SEQUENCE [LARGE SCALE GENOMIC DNA]</scope>
    <source>
        <strain evidence="5 6">DSM 11443</strain>
    </source>
</reference>
<proteinExistence type="predicted"/>
<dbReference type="PANTHER" id="PTHR42756">
    <property type="entry name" value="TRANSCRIPTIONAL REGULATOR, MARR"/>
    <property type="match status" value="1"/>
</dbReference>
<dbReference type="STRING" id="74348.SAMN04488523_11546"/>
<evidence type="ECO:0000313" key="5">
    <source>
        <dbReference type="EMBL" id="SFF02624.1"/>
    </source>
</evidence>
<dbReference type="InterPro" id="IPR000835">
    <property type="entry name" value="HTH_MarR-typ"/>
</dbReference>
<evidence type="ECO:0000256" key="1">
    <source>
        <dbReference type="ARBA" id="ARBA00023015"/>
    </source>
</evidence>
<dbReference type="GO" id="GO:0003700">
    <property type="term" value="F:DNA-binding transcription factor activity"/>
    <property type="evidence" value="ECO:0007669"/>
    <property type="project" value="InterPro"/>
</dbReference>
<dbReference type="AlphaFoldDB" id="A0A1I2FAX3"/>
<evidence type="ECO:0000256" key="2">
    <source>
        <dbReference type="ARBA" id="ARBA00023125"/>
    </source>
</evidence>
<keyword evidence="6" id="KW-1185">Reference proteome</keyword>
<feature type="domain" description="HTH marR-type" evidence="4">
    <location>
        <begin position="19"/>
        <end position="151"/>
    </location>
</feature>
<gene>
    <name evidence="5" type="ORF">SAMN04488523_11546</name>
</gene>
<accession>A0A1I2FAX3</accession>
<dbReference type="SMART" id="SM00347">
    <property type="entry name" value="HTH_MARR"/>
    <property type="match status" value="1"/>
</dbReference>
<dbReference type="Proteomes" id="UP000198977">
    <property type="component" value="Unassembled WGS sequence"/>
</dbReference>
<evidence type="ECO:0000313" key="6">
    <source>
        <dbReference type="Proteomes" id="UP000198977"/>
    </source>
</evidence>
<dbReference type="InterPro" id="IPR036388">
    <property type="entry name" value="WH-like_DNA-bd_sf"/>
</dbReference>
<dbReference type="EMBL" id="FOMW01000015">
    <property type="protein sequence ID" value="SFF02624.1"/>
    <property type="molecule type" value="Genomic_DNA"/>
</dbReference>